<keyword evidence="3" id="KW-1185">Reference proteome</keyword>
<dbReference type="InterPro" id="IPR050266">
    <property type="entry name" value="AB_hydrolase_sf"/>
</dbReference>
<evidence type="ECO:0000313" key="3">
    <source>
        <dbReference type="Proteomes" id="UP000004816"/>
    </source>
</evidence>
<dbReference type="InterPro" id="IPR029058">
    <property type="entry name" value="AB_hydrolase_fold"/>
</dbReference>
<dbReference type="GO" id="GO:0016020">
    <property type="term" value="C:membrane"/>
    <property type="evidence" value="ECO:0007669"/>
    <property type="project" value="TreeGrafter"/>
</dbReference>
<evidence type="ECO:0000313" key="2">
    <source>
        <dbReference type="EMBL" id="EFV11748.1"/>
    </source>
</evidence>
<accession>E5XV43</accession>
<dbReference type="GO" id="GO:0046464">
    <property type="term" value="P:acylglycerol catabolic process"/>
    <property type="evidence" value="ECO:0007669"/>
    <property type="project" value="TreeGrafter"/>
</dbReference>
<organism evidence="2 3">
    <name type="scientific">Segniliparus rugosus (strain ATCC BAA-974 / DSM 45345 / CCUG 50838 / CIP 108380 / JCM 13579 / CDC 945)</name>
    <dbReference type="NCBI Taxonomy" id="679197"/>
    <lineage>
        <taxon>Bacteria</taxon>
        <taxon>Bacillati</taxon>
        <taxon>Actinomycetota</taxon>
        <taxon>Actinomycetes</taxon>
        <taxon>Mycobacteriales</taxon>
        <taxon>Segniliparaceae</taxon>
        <taxon>Segniliparus</taxon>
    </lineage>
</organism>
<feature type="domain" description="AB hydrolase-1" evidence="1">
    <location>
        <begin position="32"/>
        <end position="135"/>
    </location>
</feature>
<sequence>MAFGIRSWLERGSFFDFGGLRIFYRREGSGAPLLLVHGYPFNSYDWHKIWDDLVSRHDVVAPDMLGMGFSDKPVRHGYSVFDHADMHEALVRELGLVEFDVLAHDLGVTVVQEMLARRMENPALPKIRSVVFLNGGLFYEVYRPRLAQKLLCSPAGRVLGPITPDGAVRGALKEMFGPDTQPTRAEVDELVEVLKHNQGKRVNHLVGRFVLDRRRHRDRFARPLERAVVPMRLINGNLDPNSGAHLAQRYRELVPDPDVVDLPAIGHWPQLEAPRETVQPALEFFARIRG</sequence>
<dbReference type="SUPFAM" id="SSF53474">
    <property type="entry name" value="alpha/beta-Hydrolases"/>
    <property type="match status" value="1"/>
</dbReference>
<dbReference type="RefSeq" id="WP_007472321.1">
    <property type="nucleotide sequence ID" value="NZ_KI391953.1"/>
</dbReference>
<dbReference type="eggNOG" id="COG0596">
    <property type="taxonomic scope" value="Bacteria"/>
</dbReference>
<dbReference type="AlphaFoldDB" id="E5XV43"/>
<proteinExistence type="predicted"/>
<name>E5XV43_SEGRC</name>
<dbReference type="Gene3D" id="3.40.50.1820">
    <property type="entry name" value="alpha/beta hydrolase"/>
    <property type="match status" value="1"/>
</dbReference>
<dbReference type="Pfam" id="PF00561">
    <property type="entry name" value="Abhydrolase_1"/>
    <property type="match status" value="1"/>
</dbReference>
<evidence type="ECO:0000259" key="1">
    <source>
        <dbReference type="Pfam" id="PF00561"/>
    </source>
</evidence>
<reference evidence="2 3" key="1">
    <citation type="journal article" date="2011" name="Stand. Genomic Sci.">
        <title>High quality draft genome sequence of Segniliparus rugosus CDC 945(T)= (ATCC BAA-974(T)).</title>
        <authorList>
            <person name="Earl A.M."/>
            <person name="Desjardins C.A."/>
            <person name="Fitzgerald M.G."/>
            <person name="Arachchi H.M."/>
            <person name="Zeng Q."/>
            <person name="Mehta T."/>
            <person name="Griggs A."/>
            <person name="Birren B.W."/>
            <person name="Toney N.C."/>
            <person name="Carr J."/>
            <person name="Posey J."/>
            <person name="Butler W.R."/>
        </authorList>
    </citation>
    <scope>NUCLEOTIDE SEQUENCE [LARGE SCALE GENOMIC DNA]</scope>
    <source>
        <strain evidence="3">ATCC BAA-974 / DSM 45345 / CCUG 50838 / CIP 108380 / JCM 13579 / CDC 945</strain>
    </source>
</reference>
<dbReference type="STRING" id="679197.HMPREF9336_03365"/>
<dbReference type="Proteomes" id="UP000004816">
    <property type="component" value="Unassembled WGS sequence"/>
</dbReference>
<dbReference type="EMBL" id="ACZI02000001">
    <property type="protein sequence ID" value="EFV11748.1"/>
    <property type="molecule type" value="Genomic_DNA"/>
</dbReference>
<dbReference type="HOGENOM" id="CLU_020336_3_0_11"/>
<comment type="caution">
    <text evidence="2">The sequence shown here is derived from an EMBL/GenBank/DDBJ whole genome shotgun (WGS) entry which is preliminary data.</text>
</comment>
<dbReference type="InterPro" id="IPR000073">
    <property type="entry name" value="AB_hydrolase_1"/>
</dbReference>
<dbReference type="GO" id="GO:0047372">
    <property type="term" value="F:monoacylglycerol lipase activity"/>
    <property type="evidence" value="ECO:0007669"/>
    <property type="project" value="TreeGrafter"/>
</dbReference>
<protein>
    <recommendedName>
        <fullName evidence="1">AB hydrolase-1 domain-containing protein</fullName>
    </recommendedName>
</protein>
<dbReference type="OrthoDB" id="334507at2"/>
<gene>
    <name evidence="2" type="ORF">HMPREF9336_03365</name>
</gene>
<dbReference type="PANTHER" id="PTHR43798:SF33">
    <property type="entry name" value="HYDROLASE, PUTATIVE (AFU_ORTHOLOGUE AFUA_2G14860)-RELATED"/>
    <property type="match status" value="1"/>
</dbReference>
<dbReference type="PANTHER" id="PTHR43798">
    <property type="entry name" value="MONOACYLGLYCEROL LIPASE"/>
    <property type="match status" value="1"/>
</dbReference>